<reference evidence="2 3" key="1">
    <citation type="journal article" date="2020" name="Genomics">
        <title>Complete, high-quality genomes from long-read metagenomic sequencing of two wolf lichen thalli reveals enigmatic genome architecture.</title>
        <authorList>
            <person name="McKenzie S.K."/>
            <person name="Walston R.F."/>
            <person name="Allen J.L."/>
        </authorList>
    </citation>
    <scope>NUCLEOTIDE SEQUENCE [LARGE SCALE GENOMIC DNA]</scope>
    <source>
        <strain evidence="2">WasteWater1</strain>
    </source>
</reference>
<dbReference type="SUPFAM" id="SSF52540">
    <property type="entry name" value="P-loop containing nucleoside triphosphate hydrolases"/>
    <property type="match status" value="1"/>
</dbReference>
<evidence type="ECO:0000259" key="1">
    <source>
        <dbReference type="SMART" id="SM00382"/>
    </source>
</evidence>
<keyword evidence="3" id="KW-1185">Reference proteome</keyword>
<dbReference type="AlphaFoldDB" id="A0A8H6FCX2"/>
<dbReference type="Pfam" id="PF22942">
    <property type="entry name" value="DUF7025"/>
    <property type="match status" value="1"/>
</dbReference>
<dbReference type="GO" id="GO:0016887">
    <property type="term" value="F:ATP hydrolysis activity"/>
    <property type="evidence" value="ECO:0007669"/>
    <property type="project" value="InterPro"/>
</dbReference>
<sequence>MTLLESSPIVAVKDAATGLVDRATNGNDAFPDAKPGMITDVKNLYQSKPDNRGKTTWVDKYPDDLEEAAENAESARYALLIRNSKCYDGRKKLQIDSIVVQSPLLKQGLSSVLKDYPGITTTLDRLTFKAPFQAFIHRWKNLLEALESEQDPETKDHLELLHRILEAELRDDLKARDDFILNGVITYSTIWMIFEPGTTIFTVKDGQNCAAKFNSGNYQQTQCGHRYVLGCQVVDWDGENFGLGSAPFYVWEFEGTTRITKLSAYPLEYHPNLVKMKEALIRRGKAFEELSGYHYKNYQGIAIGEGPWGPIKYNVDSRIIIDTYAWNRFNPNKQVNLATLARAIENACSVDSGDYSEDEDENEVEIYDDDEDHEFDEDVATGERRNPTSLTDDQLLMCSASLKGYSLKNKKWLTFSIGSVLDIEYSESAFESLVLPEDHKELILALAESQVQHRDSFDDVIQGKGKGMIMLLSGPPGVGKTLTAESVAETMRAPLYMMSAGDLGLDSSQVESSLSNVLEMASKWNAVLLLDEADVFLEQRSSHDLERNKLVSIFLRILEYYEGILFLTTNRVDNIDAAFQSRIHISMQYGELSTSSRRHVWVNFLNASSKGKKHNFSDQDLDKLAGYKMNGREIKNVLKTAQLLASKKGKGLGYEHVESVLAIEQRHVGDQTQLSGN</sequence>
<dbReference type="InterPro" id="IPR054289">
    <property type="entry name" value="DUF7025"/>
</dbReference>
<dbReference type="PANTHER" id="PTHR46411:SF3">
    <property type="entry name" value="AAA+ ATPASE DOMAIN-CONTAINING PROTEIN"/>
    <property type="match status" value="1"/>
</dbReference>
<feature type="domain" description="AAA+ ATPase" evidence="1">
    <location>
        <begin position="466"/>
        <end position="591"/>
    </location>
</feature>
<dbReference type="RefSeq" id="XP_037152932.1">
    <property type="nucleotide sequence ID" value="XM_037291497.1"/>
</dbReference>
<organism evidence="2 3">
    <name type="scientific">Letharia lupina</name>
    <dbReference type="NCBI Taxonomy" id="560253"/>
    <lineage>
        <taxon>Eukaryota</taxon>
        <taxon>Fungi</taxon>
        <taxon>Dikarya</taxon>
        <taxon>Ascomycota</taxon>
        <taxon>Pezizomycotina</taxon>
        <taxon>Lecanoromycetes</taxon>
        <taxon>OSLEUM clade</taxon>
        <taxon>Lecanoromycetidae</taxon>
        <taxon>Lecanorales</taxon>
        <taxon>Lecanorineae</taxon>
        <taxon>Parmeliaceae</taxon>
        <taxon>Letharia</taxon>
    </lineage>
</organism>
<dbReference type="PANTHER" id="PTHR46411">
    <property type="entry name" value="FAMILY ATPASE, PUTATIVE-RELATED"/>
    <property type="match status" value="1"/>
</dbReference>
<dbReference type="CDD" id="cd19481">
    <property type="entry name" value="RecA-like_protease"/>
    <property type="match status" value="1"/>
</dbReference>
<gene>
    <name evidence="2" type="ORF">HO133_000558</name>
</gene>
<dbReference type="Pfam" id="PF00004">
    <property type="entry name" value="AAA"/>
    <property type="match status" value="1"/>
</dbReference>
<name>A0A8H6FCX2_9LECA</name>
<dbReference type="Gene3D" id="3.40.50.300">
    <property type="entry name" value="P-loop containing nucleotide triphosphate hydrolases"/>
    <property type="match status" value="1"/>
</dbReference>
<proteinExistence type="predicted"/>
<protein>
    <recommendedName>
        <fullName evidence="1">AAA+ ATPase domain-containing protein</fullName>
    </recommendedName>
</protein>
<dbReference type="GO" id="GO:0005524">
    <property type="term" value="F:ATP binding"/>
    <property type="evidence" value="ECO:0007669"/>
    <property type="project" value="InterPro"/>
</dbReference>
<dbReference type="SMART" id="SM00382">
    <property type="entry name" value="AAA"/>
    <property type="match status" value="1"/>
</dbReference>
<dbReference type="Proteomes" id="UP000593566">
    <property type="component" value="Unassembled WGS sequence"/>
</dbReference>
<dbReference type="InterPro" id="IPR003959">
    <property type="entry name" value="ATPase_AAA_core"/>
</dbReference>
<evidence type="ECO:0000313" key="2">
    <source>
        <dbReference type="EMBL" id="KAF6223715.1"/>
    </source>
</evidence>
<comment type="caution">
    <text evidence="2">The sequence shown here is derived from an EMBL/GenBank/DDBJ whole genome shotgun (WGS) entry which is preliminary data.</text>
</comment>
<dbReference type="InterPro" id="IPR003593">
    <property type="entry name" value="AAA+_ATPase"/>
</dbReference>
<dbReference type="EMBL" id="JACCJB010000010">
    <property type="protein sequence ID" value="KAF6223715.1"/>
    <property type="molecule type" value="Genomic_DNA"/>
</dbReference>
<dbReference type="InterPro" id="IPR027417">
    <property type="entry name" value="P-loop_NTPase"/>
</dbReference>
<dbReference type="GeneID" id="59328977"/>
<accession>A0A8H6FCX2</accession>
<evidence type="ECO:0000313" key="3">
    <source>
        <dbReference type="Proteomes" id="UP000593566"/>
    </source>
</evidence>